<evidence type="ECO:0000313" key="8">
    <source>
        <dbReference type="EMBL" id="KEQ13076.1"/>
    </source>
</evidence>
<dbReference type="STRING" id="1137799.GZ78_26320"/>
<dbReference type="InterPro" id="IPR001451">
    <property type="entry name" value="Hexapep"/>
</dbReference>
<dbReference type="Pfam" id="PF17836">
    <property type="entry name" value="PglD_N"/>
    <property type="match status" value="1"/>
</dbReference>
<protein>
    <recommendedName>
        <fullName evidence="7">PglD N-terminal domain-containing protein</fullName>
    </recommendedName>
</protein>
<dbReference type="eggNOG" id="COG0110">
    <property type="taxonomic scope" value="Bacteria"/>
</dbReference>
<dbReference type="Pfam" id="PF00132">
    <property type="entry name" value="Hexapep"/>
    <property type="match status" value="1"/>
</dbReference>
<feature type="binding site" evidence="6">
    <location>
        <position position="148"/>
    </location>
    <ligand>
        <name>acetyl-CoA</name>
        <dbReference type="ChEBI" id="CHEBI:57288"/>
    </ligand>
</feature>
<evidence type="ECO:0000313" key="9">
    <source>
        <dbReference type="Proteomes" id="UP000028073"/>
    </source>
</evidence>
<feature type="site" description="Increases basicity of active site His" evidence="5">
    <location>
        <position position="140"/>
    </location>
</feature>
<dbReference type="InterPro" id="IPR041561">
    <property type="entry name" value="PglD_N"/>
</dbReference>
<gene>
    <name evidence="8" type="ORF">GZ78_26320</name>
</gene>
<dbReference type="PANTHER" id="PTHR43300">
    <property type="entry name" value="ACETYLTRANSFERASE"/>
    <property type="match status" value="1"/>
</dbReference>
<sequence>MKNTLLILGAGGHAKVVADCALTTGLWQSVCFLDDRFPMLKKVGCWPVIGCVSDMETFVDQFPSMALGVGVNYDALRLQWLERGLKAGAQFPAVIHPASVISSFASVGQGAVVFAGVVVNVATVIGRACILNTNSTVDHDCHVDDGSHISPGASLAGGVSIGKAVWVGMGSQIIQGVSIGSGAIVGAGAVVLDDVAENTIVVGVPAKLIS</sequence>
<dbReference type="OrthoDB" id="9794407at2"/>
<dbReference type="SUPFAM" id="SSF51161">
    <property type="entry name" value="Trimeric LpxA-like enzymes"/>
    <property type="match status" value="1"/>
</dbReference>
<dbReference type="InterPro" id="IPR018357">
    <property type="entry name" value="Hexapep_transf_CS"/>
</dbReference>
<keyword evidence="2" id="KW-0808">Transferase</keyword>
<keyword evidence="9" id="KW-1185">Reference proteome</keyword>
<evidence type="ECO:0000256" key="5">
    <source>
        <dbReference type="PIRSR" id="PIRSR620019-1"/>
    </source>
</evidence>
<dbReference type="RefSeq" id="WP_034842191.1">
    <property type="nucleotide sequence ID" value="NZ_JOKH01000009.1"/>
</dbReference>
<feature type="domain" description="PglD N-terminal" evidence="7">
    <location>
        <begin position="5"/>
        <end position="73"/>
    </location>
</feature>
<dbReference type="InterPro" id="IPR020019">
    <property type="entry name" value="AcTrfase_PglD-like"/>
</dbReference>
<name>A0A081N3Q3_9GAMM</name>
<dbReference type="InterPro" id="IPR011004">
    <property type="entry name" value="Trimer_LpxA-like_sf"/>
</dbReference>
<dbReference type="Gene3D" id="2.160.10.10">
    <property type="entry name" value="Hexapeptide repeat proteins"/>
    <property type="match status" value="1"/>
</dbReference>
<dbReference type="AlphaFoldDB" id="A0A081N3Q3"/>
<keyword evidence="3" id="KW-0677">Repeat</keyword>
<evidence type="ECO:0000256" key="2">
    <source>
        <dbReference type="ARBA" id="ARBA00022679"/>
    </source>
</evidence>
<dbReference type="EMBL" id="JOKH01000009">
    <property type="protein sequence ID" value="KEQ13076.1"/>
    <property type="molecule type" value="Genomic_DNA"/>
</dbReference>
<feature type="active site" description="Proton acceptor" evidence="5">
    <location>
        <position position="139"/>
    </location>
</feature>
<comment type="caution">
    <text evidence="8">The sequence shown here is derived from an EMBL/GenBank/DDBJ whole genome shotgun (WGS) entry which is preliminary data.</text>
</comment>
<evidence type="ECO:0000256" key="4">
    <source>
        <dbReference type="ARBA" id="ARBA00023315"/>
    </source>
</evidence>
<evidence type="ECO:0000259" key="7">
    <source>
        <dbReference type="Pfam" id="PF17836"/>
    </source>
</evidence>
<reference evidence="8 9" key="1">
    <citation type="submission" date="2014-06" db="EMBL/GenBank/DDBJ databases">
        <title>Whole Genome Sequences of Three Symbiotic Endozoicomonas Bacteria.</title>
        <authorList>
            <person name="Neave M.J."/>
            <person name="Apprill A."/>
            <person name="Voolstra C.R."/>
        </authorList>
    </citation>
    <scope>NUCLEOTIDE SEQUENCE [LARGE SCALE GENOMIC DNA]</scope>
    <source>
        <strain evidence="8 9">DSM 25634</strain>
    </source>
</reference>
<comment type="similarity">
    <text evidence="1">Belongs to the transferase hexapeptide repeat family.</text>
</comment>
<dbReference type="InterPro" id="IPR050179">
    <property type="entry name" value="Trans_hexapeptide_repeat"/>
</dbReference>
<dbReference type="PROSITE" id="PS00101">
    <property type="entry name" value="HEXAPEP_TRANSFERASES"/>
    <property type="match status" value="1"/>
</dbReference>
<organism evidence="8 9">
    <name type="scientific">Endozoicomonas numazuensis</name>
    <dbReference type="NCBI Taxonomy" id="1137799"/>
    <lineage>
        <taxon>Bacteria</taxon>
        <taxon>Pseudomonadati</taxon>
        <taxon>Pseudomonadota</taxon>
        <taxon>Gammaproteobacteria</taxon>
        <taxon>Oceanospirillales</taxon>
        <taxon>Endozoicomonadaceae</taxon>
        <taxon>Endozoicomonas</taxon>
    </lineage>
</organism>
<dbReference type="GO" id="GO:0016746">
    <property type="term" value="F:acyltransferase activity"/>
    <property type="evidence" value="ECO:0007669"/>
    <property type="project" value="UniProtKB-KW"/>
</dbReference>
<dbReference type="NCBIfam" id="TIGR03570">
    <property type="entry name" value="NeuD_NnaD"/>
    <property type="match status" value="1"/>
</dbReference>
<accession>A0A081N3Q3</accession>
<evidence type="ECO:0000256" key="3">
    <source>
        <dbReference type="ARBA" id="ARBA00022737"/>
    </source>
</evidence>
<dbReference type="CDD" id="cd03360">
    <property type="entry name" value="LbH_AT_putative"/>
    <property type="match status" value="1"/>
</dbReference>
<evidence type="ECO:0000256" key="1">
    <source>
        <dbReference type="ARBA" id="ARBA00007274"/>
    </source>
</evidence>
<keyword evidence="4" id="KW-0012">Acyltransferase</keyword>
<dbReference type="Gene3D" id="3.40.50.20">
    <property type="match status" value="1"/>
</dbReference>
<evidence type="ECO:0000256" key="6">
    <source>
        <dbReference type="PIRSR" id="PIRSR620019-2"/>
    </source>
</evidence>
<dbReference type="PANTHER" id="PTHR43300:SF7">
    <property type="entry name" value="UDP-N-ACETYLBACILLOSAMINE N-ACETYLTRANSFERASE"/>
    <property type="match status" value="1"/>
</dbReference>
<proteinExistence type="inferred from homology"/>
<dbReference type="Proteomes" id="UP000028073">
    <property type="component" value="Unassembled WGS sequence"/>
</dbReference>